<organism evidence="1 2">
    <name type="scientific">Taxus chinensis</name>
    <name type="common">Chinese yew</name>
    <name type="synonym">Taxus wallichiana var. chinensis</name>
    <dbReference type="NCBI Taxonomy" id="29808"/>
    <lineage>
        <taxon>Eukaryota</taxon>
        <taxon>Viridiplantae</taxon>
        <taxon>Streptophyta</taxon>
        <taxon>Embryophyta</taxon>
        <taxon>Tracheophyta</taxon>
        <taxon>Spermatophyta</taxon>
        <taxon>Pinopsida</taxon>
        <taxon>Pinidae</taxon>
        <taxon>Conifers II</taxon>
        <taxon>Cupressales</taxon>
        <taxon>Taxaceae</taxon>
        <taxon>Taxus</taxon>
    </lineage>
</organism>
<proteinExistence type="predicted"/>
<accession>A0AA38H0Q8</accession>
<dbReference type="AlphaFoldDB" id="A0AA38H0Q8"/>
<feature type="non-terminal residue" evidence="1">
    <location>
        <position position="1"/>
    </location>
</feature>
<name>A0AA38H0Q8_TAXCH</name>
<sequence>NSDDKMYLDNALKIFKEKHENTSMQIVQATESRDYNSNSASGTLQLRVITNWNGLSPQALLEIVGDGLEWQCILDELDYNSLELEWHFYDMKMKFLDCFLCESYVSAPGECGCYDVAHYFSSNQTLMRIYRDTFLELIRSCIQTGTTSPSQVPQNVHYNWTTANTALQQVYFPTNGVVISYYAWLVGQNTVQLPTQSILSNITAAMTGNGLNALILRVSSETETETKDANNSIHYTLPLRLKYFREGIFPSTIEIVGDRLDWNQILKDVEMNISSLFRHSFL</sequence>
<protein>
    <submittedName>
        <fullName evidence="1">Uncharacterized protein</fullName>
    </submittedName>
</protein>
<gene>
    <name evidence="1" type="ORF">KI387_002273</name>
</gene>
<evidence type="ECO:0000313" key="1">
    <source>
        <dbReference type="EMBL" id="KAH9330165.1"/>
    </source>
</evidence>
<comment type="caution">
    <text evidence="1">The sequence shown here is derived from an EMBL/GenBank/DDBJ whole genome shotgun (WGS) entry which is preliminary data.</text>
</comment>
<dbReference type="EMBL" id="JAHRHJ020000001">
    <property type="protein sequence ID" value="KAH9330165.1"/>
    <property type="molecule type" value="Genomic_DNA"/>
</dbReference>
<evidence type="ECO:0000313" key="2">
    <source>
        <dbReference type="Proteomes" id="UP000824469"/>
    </source>
</evidence>
<keyword evidence="2" id="KW-1185">Reference proteome</keyword>
<dbReference type="Proteomes" id="UP000824469">
    <property type="component" value="Unassembled WGS sequence"/>
</dbReference>
<reference evidence="1 2" key="1">
    <citation type="journal article" date="2021" name="Nat. Plants">
        <title>The Taxus genome provides insights into paclitaxel biosynthesis.</title>
        <authorList>
            <person name="Xiong X."/>
            <person name="Gou J."/>
            <person name="Liao Q."/>
            <person name="Li Y."/>
            <person name="Zhou Q."/>
            <person name="Bi G."/>
            <person name="Li C."/>
            <person name="Du R."/>
            <person name="Wang X."/>
            <person name="Sun T."/>
            <person name="Guo L."/>
            <person name="Liang H."/>
            <person name="Lu P."/>
            <person name="Wu Y."/>
            <person name="Zhang Z."/>
            <person name="Ro D.K."/>
            <person name="Shang Y."/>
            <person name="Huang S."/>
            <person name="Yan J."/>
        </authorList>
    </citation>
    <scope>NUCLEOTIDE SEQUENCE [LARGE SCALE GENOMIC DNA]</scope>
    <source>
        <strain evidence="1">Ta-2019</strain>
    </source>
</reference>